<dbReference type="PRINTS" id="PR00032">
    <property type="entry name" value="HTHARAC"/>
</dbReference>
<dbReference type="Proteomes" id="UP001595701">
    <property type="component" value="Unassembled WGS sequence"/>
</dbReference>
<name>A0ABV7S653_9ACTN</name>
<dbReference type="InterPro" id="IPR020449">
    <property type="entry name" value="Tscrpt_reg_AraC-type_HTH"/>
</dbReference>
<evidence type="ECO:0000256" key="3">
    <source>
        <dbReference type="ARBA" id="ARBA00023163"/>
    </source>
</evidence>
<evidence type="ECO:0000313" key="5">
    <source>
        <dbReference type="EMBL" id="MFC3572373.1"/>
    </source>
</evidence>
<sequence>MIADAHNMSVRYLHKLFEQEEITVSRWILRQRLERCRRDLLRATGTAPTVARVARRWGFVSPSHFSRAFRAAYGMSPREWQTAKPLPQGRLDTADLT</sequence>
<dbReference type="PANTHER" id="PTHR43280:SF31">
    <property type="entry name" value="TRANSCRIPTIONAL REGULATORY PROTEIN"/>
    <property type="match status" value="1"/>
</dbReference>
<comment type="caution">
    <text evidence="5">The sequence shown here is derived from an EMBL/GenBank/DDBJ whole genome shotgun (WGS) entry which is preliminary data.</text>
</comment>
<gene>
    <name evidence="5" type="ORF">ACFOZ0_03535</name>
</gene>
<protein>
    <submittedName>
        <fullName evidence="5">Helix-turn-helix transcriptional regulator</fullName>
    </submittedName>
</protein>
<dbReference type="PANTHER" id="PTHR43280">
    <property type="entry name" value="ARAC-FAMILY TRANSCRIPTIONAL REGULATOR"/>
    <property type="match status" value="1"/>
</dbReference>
<evidence type="ECO:0000313" key="6">
    <source>
        <dbReference type="Proteomes" id="UP001595701"/>
    </source>
</evidence>
<accession>A0ABV7S653</accession>
<evidence type="ECO:0000259" key="4">
    <source>
        <dbReference type="PROSITE" id="PS01124"/>
    </source>
</evidence>
<organism evidence="5 6">
    <name type="scientific">Streptomyces yaanensis</name>
    <dbReference type="NCBI Taxonomy" id="1142239"/>
    <lineage>
        <taxon>Bacteria</taxon>
        <taxon>Bacillati</taxon>
        <taxon>Actinomycetota</taxon>
        <taxon>Actinomycetes</taxon>
        <taxon>Kitasatosporales</taxon>
        <taxon>Streptomycetaceae</taxon>
        <taxon>Streptomyces</taxon>
    </lineage>
</organism>
<proteinExistence type="predicted"/>
<keyword evidence="3" id="KW-0804">Transcription</keyword>
<dbReference type="EMBL" id="JBHRWR010000002">
    <property type="protein sequence ID" value="MFC3572373.1"/>
    <property type="molecule type" value="Genomic_DNA"/>
</dbReference>
<dbReference type="InterPro" id="IPR018060">
    <property type="entry name" value="HTH_AraC"/>
</dbReference>
<feature type="domain" description="HTH araC/xylS-type" evidence="4">
    <location>
        <begin position="1"/>
        <end position="83"/>
    </location>
</feature>
<reference evidence="6" key="1">
    <citation type="journal article" date="2019" name="Int. J. Syst. Evol. Microbiol.">
        <title>The Global Catalogue of Microorganisms (GCM) 10K type strain sequencing project: providing services to taxonomists for standard genome sequencing and annotation.</title>
        <authorList>
            <consortium name="The Broad Institute Genomics Platform"/>
            <consortium name="The Broad Institute Genome Sequencing Center for Infectious Disease"/>
            <person name="Wu L."/>
            <person name="Ma J."/>
        </authorList>
    </citation>
    <scope>NUCLEOTIDE SEQUENCE [LARGE SCALE GENOMIC DNA]</scope>
    <source>
        <strain evidence="6">CGMCC 4.7035</strain>
    </source>
</reference>
<dbReference type="RefSeq" id="WP_310772369.1">
    <property type="nucleotide sequence ID" value="NZ_JBHRWR010000002.1"/>
</dbReference>
<dbReference type="Gene3D" id="1.10.10.60">
    <property type="entry name" value="Homeodomain-like"/>
    <property type="match status" value="1"/>
</dbReference>
<dbReference type="SMART" id="SM00342">
    <property type="entry name" value="HTH_ARAC"/>
    <property type="match status" value="1"/>
</dbReference>
<keyword evidence="1" id="KW-0805">Transcription regulation</keyword>
<dbReference type="InterPro" id="IPR009057">
    <property type="entry name" value="Homeodomain-like_sf"/>
</dbReference>
<dbReference type="SUPFAM" id="SSF46689">
    <property type="entry name" value="Homeodomain-like"/>
    <property type="match status" value="1"/>
</dbReference>
<keyword evidence="6" id="KW-1185">Reference proteome</keyword>
<dbReference type="Pfam" id="PF12833">
    <property type="entry name" value="HTH_18"/>
    <property type="match status" value="1"/>
</dbReference>
<keyword evidence="2" id="KW-0238">DNA-binding</keyword>
<evidence type="ECO:0000256" key="1">
    <source>
        <dbReference type="ARBA" id="ARBA00023015"/>
    </source>
</evidence>
<dbReference type="PROSITE" id="PS01124">
    <property type="entry name" value="HTH_ARAC_FAMILY_2"/>
    <property type="match status" value="1"/>
</dbReference>
<evidence type="ECO:0000256" key="2">
    <source>
        <dbReference type="ARBA" id="ARBA00023125"/>
    </source>
</evidence>